<dbReference type="PANTHER" id="PTHR42829:SF2">
    <property type="entry name" value="NADH-UBIQUINONE OXIDOREDUCTASE CHAIN 5"/>
    <property type="match status" value="1"/>
</dbReference>
<evidence type="ECO:0000256" key="3">
    <source>
        <dbReference type="ARBA" id="ARBA00022989"/>
    </source>
</evidence>
<sequence length="60" mass="6378">MHSLNDEQDIRKIGGLHTILPLTSACLTIGSLALTGIPFLSGFFSKDAIIEALNTSHLNA</sequence>
<evidence type="ECO:0000313" key="9">
    <source>
        <dbReference type="Proteomes" id="UP000271374"/>
    </source>
</evidence>
<dbReference type="AlphaFoldDB" id="A0A431VRE2"/>
<name>A0A431VRE2_9BACI</name>
<keyword evidence="4 6" id="KW-0472">Membrane</keyword>
<organism evidence="8 9">
    <name type="scientific">Bacillus yapensis</name>
    <dbReference type="NCBI Taxonomy" id="2492960"/>
    <lineage>
        <taxon>Bacteria</taxon>
        <taxon>Bacillati</taxon>
        <taxon>Bacillota</taxon>
        <taxon>Bacilli</taxon>
        <taxon>Bacillales</taxon>
        <taxon>Bacillaceae</taxon>
        <taxon>Bacillus</taxon>
    </lineage>
</organism>
<evidence type="ECO:0000256" key="5">
    <source>
        <dbReference type="RuleBase" id="RU000320"/>
    </source>
</evidence>
<dbReference type="GO" id="GO:0003954">
    <property type="term" value="F:NADH dehydrogenase activity"/>
    <property type="evidence" value="ECO:0007669"/>
    <property type="project" value="TreeGrafter"/>
</dbReference>
<dbReference type="InterPro" id="IPR001750">
    <property type="entry name" value="ND/Mrp_TM"/>
</dbReference>
<feature type="transmembrane region" description="Helical" evidence="6">
    <location>
        <begin position="20"/>
        <end position="40"/>
    </location>
</feature>
<dbReference type="GO" id="GO:0008137">
    <property type="term" value="F:NADH dehydrogenase (ubiquinone) activity"/>
    <property type="evidence" value="ECO:0007669"/>
    <property type="project" value="InterPro"/>
</dbReference>
<protein>
    <recommendedName>
        <fullName evidence="7">NADH:quinone oxidoreductase/Mrp antiporter transmembrane domain-containing protein</fullName>
    </recommendedName>
</protein>
<evidence type="ECO:0000313" key="8">
    <source>
        <dbReference type="EMBL" id="RTR25673.1"/>
    </source>
</evidence>
<dbReference type="Proteomes" id="UP000271374">
    <property type="component" value="Unassembled WGS sequence"/>
</dbReference>
<accession>A0A431VRE2</accession>
<reference evidence="8 9" key="1">
    <citation type="submission" date="2018-12" db="EMBL/GenBank/DDBJ databases">
        <title>Bacillus yapensis draft genome sequence.</title>
        <authorList>
            <person name="Yu L."/>
            <person name="Xu X."/>
            <person name="Tang X."/>
        </authorList>
    </citation>
    <scope>NUCLEOTIDE SEQUENCE [LARGE SCALE GENOMIC DNA]</scope>
    <source>
        <strain evidence="8 9">XXST-01</strain>
    </source>
</reference>
<evidence type="ECO:0000256" key="4">
    <source>
        <dbReference type="ARBA" id="ARBA00023136"/>
    </source>
</evidence>
<evidence type="ECO:0000259" key="7">
    <source>
        <dbReference type="Pfam" id="PF00361"/>
    </source>
</evidence>
<evidence type="ECO:0000256" key="6">
    <source>
        <dbReference type="SAM" id="Phobius"/>
    </source>
</evidence>
<feature type="domain" description="NADH:quinone oxidoreductase/Mrp antiporter transmembrane" evidence="7">
    <location>
        <begin position="3"/>
        <end position="56"/>
    </location>
</feature>
<dbReference type="EMBL" id="RXNT01000031">
    <property type="protein sequence ID" value="RTR25673.1"/>
    <property type="molecule type" value="Genomic_DNA"/>
</dbReference>
<dbReference type="GO" id="GO:0015990">
    <property type="term" value="P:electron transport coupled proton transport"/>
    <property type="evidence" value="ECO:0007669"/>
    <property type="project" value="TreeGrafter"/>
</dbReference>
<comment type="caution">
    <text evidence="8">The sequence shown here is derived from an EMBL/GenBank/DDBJ whole genome shotgun (WGS) entry which is preliminary data.</text>
</comment>
<keyword evidence="9" id="KW-1185">Reference proteome</keyword>
<keyword evidence="2 5" id="KW-0812">Transmembrane</keyword>
<evidence type="ECO:0000256" key="2">
    <source>
        <dbReference type="ARBA" id="ARBA00022692"/>
    </source>
</evidence>
<dbReference type="InterPro" id="IPR003945">
    <property type="entry name" value="NU5C-like"/>
</dbReference>
<evidence type="ECO:0000256" key="1">
    <source>
        <dbReference type="ARBA" id="ARBA00004651"/>
    </source>
</evidence>
<gene>
    <name evidence="8" type="ORF">EKG37_22525</name>
</gene>
<dbReference type="PANTHER" id="PTHR42829">
    <property type="entry name" value="NADH-UBIQUINONE OXIDOREDUCTASE CHAIN 5"/>
    <property type="match status" value="1"/>
</dbReference>
<dbReference type="OrthoDB" id="9807568at2"/>
<dbReference type="GO" id="GO:0042773">
    <property type="term" value="P:ATP synthesis coupled electron transport"/>
    <property type="evidence" value="ECO:0007669"/>
    <property type="project" value="InterPro"/>
</dbReference>
<proteinExistence type="predicted"/>
<dbReference type="GO" id="GO:0005886">
    <property type="term" value="C:plasma membrane"/>
    <property type="evidence" value="ECO:0007669"/>
    <property type="project" value="UniProtKB-SubCell"/>
</dbReference>
<comment type="subcellular location">
    <subcellularLocation>
        <location evidence="1">Cell membrane</location>
        <topology evidence="1">Multi-pass membrane protein</topology>
    </subcellularLocation>
    <subcellularLocation>
        <location evidence="5">Membrane</location>
        <topology evidence="5">Multi-pass membrane protein</topology>
    </subcellularLocation>
</comment>
<keyword evidence="3 6" id="KW-1133">Transmembrane helix</keyword>
<dbReference type="Pfam" id="PF00361">
    <property type="entry name" value="Proton_antipo_M"/>
    <property type="match status" value="1"/>
</dbReference>